<comment type="caution">
    <text evidence="3">The sequence shown here is derived from an EMBL/GenBank/DDBJ whole genome shotgun (WGS) entry which is preliminary data.</text>
</comment>
<evidence type="ECO:0000313" key="4">
    <source>
        <dbReference type="Proteomes" id="UP000639338"/>
    </source>
</evidence>
<gene>
    <name evidence="3" type="ORF">HCN44_008508</name>
</gene>
<dbReference type="PROSITE" id="PS50106">
    <property type="entry name" value="PDZ"/>
    <property type="match status" value="2"/>
</dbReference>
<organism evidence="3 4">
    <name type="scientific">Aphidius gifuensis</name>
    <name type="common">Parasitoid wasp</name>
    <dbReference type="NCBI Taxonomy" id="684658"/>
    <lineage>
        <taxon>Eukaryota</taxon>
        <taxon>Metazoa</taxon>
        <taxon>Ecdysozoa</taxon>
        <taxon>Arthropoda</taxon>
        <taxon>Hexapoda</taxon>
        <taxon>Insecta</taxon>
        <taxon>Pterygota</taxon>
        <taxon>Neoptera</taxon>
        <taxon>Endopterygota</taxon>
        <taxon>Hymenoptera</taxon>
        <taxon>Apocrita</taxon>
        <taxon>Ichneumonoidea</taxon>
        <taxon>Braconidae</taxon>
        <taxon>Aphidiinae</taxon>
        <taxon>Aphidius</taxon>
    </lineage>
</organism>
<feature type="region of interest" description="Disordered" evidence="1">
    <location>
        <begin position="291"/>
        <end position="325"/>
    </location>
</feature>
<feature type="region of interest" description="Disordered" evidence="1">
    <location>
        <begin position="1"/>
        <end position="33"/>
    </location>
</feature>
<dbReference type="Gene3D" id="2.30.42.10">
    <property type="match status" value="2"/>
</dbReference>
<feature type="compositionally biased region" description="Polar residues" evidence="1">
    <location>
        <begin position="9"/>
        <end position="33"/>
    </location>
</feature>
<feature type="compositionally biased region" description="Basic and acidic residues" evidence="1">
    <location>
        <begin position="107"/>
        <end position="118"/>
    </location>
</feature>
<dbReference type="OrthoDB" id="6022711at2759"/>
<dbReference type="CDD" id="cd00136">
    <property type="entry name" value="PDZ_canonical"/>
    <property type="match status" value="1"/>
</dbReference>
<feature type="region of interest" description="Disordered" evidence="1">
    <location>
        <begin position="81"/>
        <end position="118"/>
    </location>
</feature>
<feature type="domain" description="PDZ" evidence="2">
    <location>
        <begin position="507"/>
        <end position="590"/>
    </location>
</feature>
<dbReference type="PANTHER" id="PTHR19964">
    <property type="entry name" value="MULTIPLE PDZ DOMAIN PROTEIN"/>
    <property type="match status" value="1"/>
</dbReference>
<dbReference type="InterPro" id="IPR036034">
    <property type="entry name" value="PDZ_sf"/>
</dbReference>
<dbReference type="AlphaFoldDB" id="A0A835CMG3"/>
<dbReference type="PANTHER" id="PTHR19964:SF97">
    <property type="entry name" value="PDZ DOMAIN-CONTAINING PROTEIN"/>
    <property type="match status" value="1"/>
</dbReference>
<reference evidence="3 4" key="1">
    <citation type="submission" date="2020-08" db="EMBL/GenBank/DDBJ databases">
        <title>Aphidius gifuensis genome sequencing and assembly.</title>
        <authorList>
            <person name="Du Z."/>
        </authorList>
    </citation>
    <scope>NUCLEOTIDE SEQUENCE [LARGE SCALE GENOMIC DNA]</scope>
    <source>
        <strain evidence="3">YNYX2018</strain>
        <tissue evidence="3">Adults</tissue>
    </source>
</reference>
<evidence type="ECO:0000313" key="3">
    <source>
        <dbReference type="EMBL" id="KAF7989834.1"/>
    </source>
</evidence>
<feature type="domain" description="PDZ" evidence="2">
    <location>
        <begin position="748"/>
        <end position="822"/>
    </location>
</feature>
<dbReference type="SUPFAM" id="SSF50156">
    <property type="entry name" value="PDZ domain-like"/>
    <property type="match status" value="2"/>
</dbReference>
<evidence type="ECO:0000256" key="1">
    <source>
        <dbReference type="SAM" id="MobiDB-lite"/>
    </source>
</evidence>
<dbReference type="InterPro" id="IPR051342">
    <property type="entry name" value="PDZ_scaffold"/>
</dbReference>
<protein>
    <recommendedName>
        <fullName evidence="2">PDZ domain-containing protein</fullName>
    </recommendedName>
</protein>
<dbReference type="EMBL" id="JACMRX010000005">
    <property type="protein sequence ID" value="KAF7989834.1"/>
    <property type="molecule type" value="Genomic_DNA"/>
</dbReference>
<keyword evidence="4" id="KW-1185">Reference proteome</keyword>
<dbReference type="InterPro" id="IPR001478">
    <property type="entry name" value="PDZ"/>
</dbReference>
<dbReference type="SMART" id="SM00228">
    <property type="entry name" value="PDZ"/>
    <property type="match status" value="2"/>
</dbReference>
<name>A0A835CMG3_APHGI</name>
<evidence type="ECO:0000259" key="2">
    <source>
        <dbReference type="PROSITE" id="PS50106"/>
    </source>
</evidence>
<dbReference type="Proteomes" id="UP000639338">
    <property type="component" value="Unassembled WGS sequence"/>
</dbReference>
<dbReference type="Pfam" id="PF00595">
    <property type="entry name" value="PDZ"/>
    <property type="match status" value="2"/>
</dbReference>
<accession>A0A835CMG3</accession>
<sequence length="845" mass="95248">MHLFKRLSTDPSPQLVSATSISTDESSTNIKNNDQLLTTPKRDLDSEIMPAPVSTVSAKKSISTWGKKVGRTWDQLKRSESSELLSMSGRRRRWSPNRKNSSTAFADNDKTPRNLDKSKRISRVESLRNLFRTSSNSKDATKKTTTTIQEEEPTILNIYKIEKTLSDGALKSMTTQDKIDTKNISKKESLIIKKKDELNKLQDKKKVLDFIIENQEIIKTKEPTNIALDALDCTNNLEHNFHINKHDTNTVKRNIFQSKITNENERFEHRKSGSAIDDLLCSLRLGCDESGYDSDSTRAGADSPDSEDAVTAMSKPRSFSITSDDYPVNDLSKKSTSYDKNKNVTKKIDTTTNMIYDEDTDECDDEEMLDALKKDLYINDKNNNTNMKMEETIYSRNFATPLRHSTRQLFPKTPLGIKSKNAQNISILKLLDNAASPCQDSPPATKLPTITPATTTKNIKFNSKRCRSKMESSESQEDLLKNIVKRPPVYKTSDSTPRLLTRRELKTMKIQINKIGNLGISLERQAAVRPFYIISKMDPNGEAFKSNLLKIGDEIVRISGRRLRGMNLNEAKNAIRNCTGLVELQIAREPNFNIDGELGDTWGDKITRTHSDTDVWNMRDTSPERCNTISQNSDNNFDDIPFDNFISSQPTPIIQNEFNDSSFDHEFSSSQPVSSTQNNCQSIGTLRKDKKSFSTMTINNTNDDDDYQKNNDTNKITGMKKFQIIKKRNSNLMPLNRRGTSLSMDLITIDLEKGGSKKLGFSIVGGVDSKKGKMGIYVKDILPDGKAAEEGTLKTNDEILAINGHPMDGLTHAKALHLFKTAKPGKIILHIGRRDSMHKRLLLGR</sequence>
<proteinExistence type="predicted"/>